<reference evidence="1 2" key="1">
    <citation type="submission" date="2018-11" db="EMBL/GenBank/DDBJ databases">
        <title>Genomic Encyclopedia of Type Strains, Phase IV (KMG-IV): sequencing the most valuable type-strain genomes for metagenomic binning, comparative biology and taxonomic classification.</title>
        <authorList>
            <person name="Goeker M."/>
        </authorList>
    </citation>
    <scope>NUCLEOTIDE SEQUENCE [LARGE SCALE GENOMIC DNA]</scope>
    <source>
        <strain evidence="1 2">DSM 27238</strain>
    </source>
</reference>
<protein>
    <submittedName>
        <fullName evidence="1">Uncharacterized protein</fullName>
    </submittedName>
</protein>
<evidence type="ECO:0000313" key="2">
    <source>
        <dbReference type="Proteomes" id="UP000281691"/>
    </source>
</evidence>
<name>A0A3N4WLR4_9PAST</name>
<organism evidence="1 2">
    <name type="scientific">Vespertiliibacter pulmonis</name>
    <dbReference type="NCBI Taxonomy" id="1443036"/>
    <lineage>
        <taxon>Bacteria</taxon>
        <taxon>Pseudomonadati</taxon>
        <taxon>Pseudomonadota</taxon>
        <taxon>Gammaproteobacteria</taxon>
        <taxon>Pasteurellales</taxon>
        <taxon>Pasteurellaceae</taxon>
        <taxon>Vespertiliibacter</taxon>
    </lineage>
</organism>
<dbReference type="RefSeq" id="WP_124210633.1">
    <property type="nucleotide sequence ID" value="NZ_CP016615.1"/>
</dbReference>
<dbReference type="Proteomes" id="UP000281691">
    <property type="component" value="Unassembled WGS sequence"/>
</dbReference>
<keyword evidence="2" id="KW-1185">Reference proteome</keyword>
<gene>
    <name evidence="1" type="ORF">EDC46_0466</name>
</gene>
<dbReference type="AlphaFoldDB" id="A0A3N4WLR4"/>
<sequence length="73" mass="8496">MPDCLNEQRRIEIEAHYDKQDQQHEAEIALSDELESLLENNGFGDFYYALTGTEAFENALKEEAKARFPQLFN</sequence>
<accession>A0A3N4WLR4</accession>
<proteinExistence type="predicted"/>
<comment type="caution">
    <text evidence="1">The sequence shown here is derived from an EMBL/GenBank/DDBJ whole genome shotgun (WGS) entry which is preliminary data.</text>
</comment>
<dbReference type="EMBL" id="RKQP01000001">
    <property type="protein sequence ID" value="RPE86074.1"/>
    <property type="molecule type" value="Genomic_DNA"/>
</dbReference>
<evidence type="ECO:0000313" key="1">
    <source>
        <dbReference type="EMBL" id="RPE86074.1"/>
    </source>
</evidence>